<reference evidence="1 2" key="1">
    <citation type="submission" date="2015-05" db="EMBL/GenBank/DDBJ databases">
        <title>Genome sequencing and analysis of members of genus Stenotrophomonas.</title>
        <authorList>
            <person name="Patil P.P."/>
            <person name="Midha S."/>
            <person name="Patil P.B."/>
        </authorList>
    </citation>
    <scope>NUCLEOTIDE SEQUENCE [LARGE SCALE GENOMIC DNA]</scope>
    <source>
        <strain evidence="1 2">DSM 17805</strain>
    </source>
</reference>
<dbReference type="Pfam" id="PF12088">
    <property type="entry name" value="DUF3565"/>
    <property type="match status" value="1"/>
</dbReference>
<proteinExistence type="predicted"/>
<gene>
    <name evidence="1" type="ORF">ABB25_12160</name>
</gene>
<dbReference type="AlphaFoldDB" id="A0A0R0BDT8"/>
<organism evidence="1 2">
    <name type="scientific">Stenotrophomonas koreensis</name>
    <dbReference type="NCBI Taxonomy" id="266128"/>
    <lineage>
        <taxon>Bacteria</taxon>
        <taxon>Pseudomonadati</taxon>
        <taxon>Pseudomonadota</taxon>
        <taxon>Gammaproteobacteria</taxon>
        <taxon>Lysobacterales</taxon>
        <taxon>Lysobacteraceae</taxon>
        <taxon>Stenotrophomonas</taxon>
    </lineage>
</organism>
<keyword evidence="2" id="KW-1185">Reference proteome</keyword>
<dbReference type="OrthoDB" id="9799128at2"/>
<evidence type="ECO:0008006" key="3">
    <source>
        <dbReference type="Google" id="ProtNLM"/>
    </source>
</evidence>
<name>A0A0R0BDT8_9GAMM</name>
<dbReference type="STRING" id="266128.ABB25_12160"/>
<dbReference type="InterPro" id="IPR021948">
    <property type="entry name" value="DUF3565"/>
</dbReference>
<evidence type="ECO:0000313" key="1">
    <source>
        <dbReference type="EMBL" id="KRG55321.1"/>
    </source>
</evidence>
<protein>
    <recommendedName>
        <fullName evidence="3">DUF3565 domain-containing protein</fullName>
    </recommendedName>
</protein>
<dbReference type="PATRIC" id="fig|266128.3.peg.1500"/>
<dbReference type="EMBL" id="LDJH01000026">
    <property type="protein sequence ID" value="KRG55321.1"/>
    <property type="molecule type" value="Genomic_DNA"/>
</dbReference>
<dbReference type="RefSeq" id="WP_057667246.1">
    <property type="nucleotide sequence ID" value="NZ_LDJH01000026.1"/>
</dbReference>
<sequence length="71" mass="8158">MQQPIVGFHLDAAQDWVAELACGHDQHVRHAPPWIERPWTQTPAGRQWALGQCLECRKCDRQCPPDRARST</sequence>
<accession>A0A0R0BDT8</accession>
<evidence type="ECO:0000313" key="2">
    <source>
        <dbReference type="Proteomes" id="UP000051254"/>
    </source>
</evidence>
<dbReference type="Proteomes" id="UP000051254">
    <property type="component" value="Unassembled WGS sequence"/>
</dbReference>
<comment type="caution">
    <text evidence="1">The sequence shown here is derived from an EMBL/GenBank/DDBJ whole genome shotgun (WGS) entry which is preliminary data.</text>
</comment>